<dbReference type="PROSITE" id="PS51819">
    <property type="entry name" value="VOC"/>
    <property type="match status" value="1"/>
</dbReference>
<dbReference type="Proteomes" id="UP000478148">
    <property type="component" value="Unassembled WGS sequence"/>
</dbReference>
<dbReference type="InterPro" id="IPR029068">
    <property type="entry name" value="Glyas_Bleomycin-R_OHBP_Dase"/>
</dbReference>
<gene>
    <name evidence="2" type="ORF">ENC19_17340</name>
</gene>
<evidence type="ECO:0000259" key="1">
    <source>
        <dbReference type="PROSITE" id="PS51819"/>
    </source>
</evidence>
<dbReference type="EMBL" id="SAIY01000005">
    <property type="protein sequence ID" value="NGM14304.1"/>
    <property type="molecule type" value="Genomic_DNA"/>
</dbReference>
<dbReference type="RefSeq" id="WP_164448185.1">
    <property type="nucleotide sequence ID" value="NZ_SAIY01000005.1"/>
</dbReference>
<keyword evidence="3" id="KW-1185">Reference proteome</keyword>
<sequence>MVLYRDIEIGRRFLVDVLGFEEKAVETDETGVVHRVDLSLGYYDRITIGQAGAGPNGPAASGGAHHRFTIGNNCWEVETLLERVRAAGAPVMDVLTDAIFGDCAFTTEDAEGNRWTISGVVALTG</sequence>
<proteinExistence type="predicted"/>
<dbReference type="Gene3D" id="3.30.720.110">
    <property type="match status" value="1"/>
</dbReference>
<dbReference type="AlphaFoldDB" id="A0A6M1L7S7"/>
<feature type="domain" description="VOC" evidence="1">
    <location>
        <begin position="1"/>
        <end position="120"/>
    </location>
</feature>
<accession>A0A6M1L7S7</accession>
<dbReference type="InterPro" id="IPR037523">
    <property type="entry name" value="VOC_core"/>
</dbReference>
<dbReference type="InterPro" id="IPR004360">
    <property type="entry name" value="Glyas_Fos-R_dOase_dom"/>
</dbReference>
<dbReference type="Pfam" id="PF00903">
    <property type="entry name" value="Glyoxalase"/>
    <property type="match status" value="1"/>
</dbReference>
<dbReference type="Gene3D" id="3.30.720.120">
    <property type="match status" value="1"/>
</dbReference>
<name>A0A6M1L7S7_9ACTN</name>
<dbReference type="SUPFAM" id="SSF54593">
    <property type="entry name" value="Glyoxalase/Bleomycin resistance protein/Dihydroxybiphenyl dioxygenase"/>
    <property type="match status" value="1"/>
</dbReference>
<reference evidence="2 3" key="1">
    <citation type="submission" date="2020-02" db="EMBL/GenBank/DDBJ databases">
        <title>Draft Genome Sequence of Verrucosispora sp. Strain CWR15, Isolated from Gulf of Mexico Sponge.</title>
        <authorList>
            <person name="Kennedy S.J."/>
            <person name="Cella E."/>
            <person name="Azarian T."/>
            <person name="Baker B.J."/>
            <person name="Shaw L.N."/>
        </authorList>
    </citation>
    <scope>NUCLEOTIDE SEQUENCE [LARGE SCALE GENOMIC DNA]</scope>
    <source>
        <strain evidence="2 3">CWR15</strain>
    </source>
</reference>
<organism evidence="2 3">
    <name type="scientific">Verrucosispora sioxanthis</name>
    <dbReference type="NCBI Taxonomy" id="2499994"/>
    <lineage>
        <taxon>Bacteria</taxon>
        <taxon>Bacillati</taxon>
        <taxon>Actinomycetota</taxon>
        <taxon>Actinomycetes</taxon>
        <taxon>Micromonosporales</taxon>
        <taxon>Micromonosporaceae</taxon>
        <taxon>Micromonospora</taxon>
    </lineage>
</organism>
<evidence type="ECO:0000313" key="2">
    <source>
        <dbReference type="EMBL" id="NGM14304.1"/>
    </source>
</evidence>
<evidence type="ECO:0000313" key="3">
    <source>
        <dbReference type="Proteomes" id="UP000478148"/>
    </source>
</evidence>
<comment type="caution">
    <text evidence="2">The sequence shown here is derived from an EMBL/GenBank/DDBJ whole genome shotgun (WGS) entry which is preliminary data.</text>
</comment>
<protein>
    <recommendedName>
        <fullName evidence="1">VOC domain-containing protein</fullName>
    </recommendedName>
</protein>